<dbReference type="GO" id="GO:0005737">
    <property type="term" value="C:cytoplasm"/>
    <property type="evidence" value="ECO:0007669"/>
    <property type="project" value="UniProtKB-SubCell"/>
</dbReference>
<dbReference type="PANTHER" id="PTHR32268">
    <property type="entry name" value="HOMOSERINE O-ACETYLTRANSFERASE"/>
    <property type="match status" value="1"/>
</dbReference>
<dbReference type="AlphaFoldDB" id="A0A2W5SWR8"/>
<reference evidence="5 6" key="1">
    <citation type="submission" date="2017-08" db="EMBL/GenBank/DDBJ databases">
        <title>Infants hospitalized years apart are colonized by the same room-sourced microbial strains.</title>
        <authorList>
            <person name="Brooks B."/>
            <person name="Olm M.R."/>
            <person name="Firek B.A."/>
            <person name="Baker R."/>
            <person name="Thomas B.C."/>
            <person name="Morowitz M.J."/>
            <person name="Banfield J.F."/>
        </authorList>
    </citation>
    <scope>NUCLEOTIDE SEQUENCE [LARGE SCALE GENOMIC DNA]</scope>
    <source>
        <strain evidence="5">S2_003_000_R1_3</strain>
    </source>
</reference>
<comment type="caution">
    <text evidence="2">Lacks conserved residue(s) required for the propagation of feature annotation.</text>
</comment>
<sequence length="419" mass="45143">MAEQVALPPNGQYVDVPFSPADDPWVTEAGVPLPGASLRIYAFYTTPGNATPAITPGDVAPDTSDAADASHLKPDATAPPPTPLDRPIILIEHALTGDGNAAEWWQGLIGPGLSFDTDRYLVLCANVLGGCDGSTGPSSIRPDGAPWGSRFPALSMRDMIDAEHCALEQLGIRRLHAVVGASMGGARALEWCVMFPDVVASALVIAVSARASAWQIGIQSAQIRFIEADPDWQGGDYYGTGRAPTHGIGQARRIAHLTYRGELELDERFGADPQRDEDPYGPYRSRDQRFSIESYLDSQAAKLAARFDAGSYVILTDALNRHDIGRGRGGMNAVLGECTVPIMIAGVDSDILYPFHQQEHLSRNLGNFIGLSKITTPTGHDGFLTETLQTRRIVEKFLNKIADGGGRGEIRDGEDRWEP</sequence>
<dbReference type="InterPro" id="IPR029058">
    <property type="entry name" value="AB_hydrolase_fold"/>
</dbReference>
<feature type="active site" evidence="2">
    <location>
        <position position="350"/>
    </location>
</feature>
<comment type="subunit">
    <text evidence="2">Homodimer.</text>
</comment>
<evidence type="ECO:0000256" key="2">
    <source>
        <dbReference type="HAMAP-Rule" id="MF_00296"/>
    </source>
</evidence>
<evidence type="ECO:0000313" key="5">
    <source>
        <dbReference type="EMBL" id="PZR06187.1"/>
    </source>
</evidence>
<comment type="function">
    <text evidence="2">Transfers an acetyl group from acetyl-CoA to L-homoserine, forming acetyl-L-homoserine.</text>
</comment>
<evidence type="ECO:0000259" key="4">
    <source>
        <dbReference type="Pfam" id="PF00561"/>
    </source>
</evidence>
<organism evidence="5 6">
    <name type="scientific">Corynebacterium kroppenstedtii</name>
    <dbReference type="NCBI Taxonomy" id="161879"/>
    <lineage>
        <taxon>Bacteria</taxon>
        <taxon>Bacillati</taxon>
        <taxon>Actinomycetota</taxon>
        <taxon>Actinomycetes</taxon>
        <taxon>Mycobacteriales</taxon>
        <taxon>Corynebacteriaceae</taxon>
        <taxon>Corynebacterium</taxon>
    </lineage>
</organism>
<dbReference type="PANTHER" id="PTHR32268:SF11">
    <property type="entry name" value="HOMOSERINE O-ACETYLTRANSFERASE"/>
    <property type="match status" value="1"/>
</dbReference>
<keyword evidence="2" id="KW-0028">Amino-acid biosynthesis</keyword>
<keyword evidence="2" id="KW-0486">Methionine biosynthesis</keyword>
<feature type="active site" description="Nucleophile" evidence="2">
    <location>
        <position position="182"/>
    </location>
</feature>
<comment type="caution">
    <text evidence="5">The sequence shown here is derived from an EMBL/GenBank/DDBJ whole genome shotgun (WGS) entry which is preliminary data.</text>
</comment>
<accession>A0A2W5SWR8</accession>
<feature type="active site" evidence="2">
    <location>
        <position position="380"/>
    </location>
</feature>
<dbReference type="SUPFAM" id="SSF53474">
    <property type="entry name" value="alpha/beta-Hydrolases"/>
    <property type="match status" value="1"/>
</dbReference>
<comment type="pathway">
    <text evidence="2">Amino-acid biosynthesis; L-methionine biosynthesis via de novo pathway; O-acetyl-L-homoserine from L-homoserine: step 1/1.</text>
</comment>
<dbReference type="Proteomes" id="UP000249432">
    <property type="component" value="Unassembled WGS sequence"/>
</dbReference>
<feature type="binding site" evidence="2">
    <location>
        <position position="381"/>
    </location>
    <ligand>
        <name>substrate</name>
    </ligand>
</feature>
<gene>
    <name evidence="2" type="primary">metXA</name>
    <name evidence="5" type="ORF">DI525_02530</name>
</gene>
<evidence type="ECO:0000256" key="1">
    <source>
        <dbReference type="ARBA" id="ARBA00022679"/>
    </source>
</evidence>
<dbReference type="Gene3D" id="3.40.50.1820">
    <property type="entry name" value="alpha/beta hydrolase"/>
    <property type="match status" value="1"/>
</dbReference>
<dbReference type="EMBL" id="QFRA01000003">
    <property type="protein sequence ID" value="PZR06187.1"/>
    <property type="molecule type" value="Genomic_DNA"/>
</dbReference>
<protein>
    <recommendedName>
        <fullName evidence="2">Homoserine O-acetyltransferase</fullName>
        <shortName evidence="2">HAT</shortName>
        <ecNumber evidence="2">2.3.1.31</ecNumber>
    </recommendedName>
    <alternativeName>
        <fullName evidence="2">Homoserine transacetylase</fullName>
        <shortName evidence="2">HTA</shortName>
    </alternativeName>
</protein>
<evidence type="ECO:0000313" key="6">
    <source>
        <dbReference type="Proteomes" id="UP000249432"/>
    </source>
</evidence>
<dbReference type="GO" id="GO:0009086">
    <property type="term" value="P:methionine biosynthetic process"/>
    <property type="evidence" value="ECO:0007669"/>
    <property type="project" value="UniProtKB-UniRule"/>
</dbReference>
<proteinExistence type="inferred from homology"/>
<dbReference type="GO" id="GO:0009092">
    <property type="term" value="P:homoserine metabolic process"/>
    <property type="evidence" value="ECO:0007669"/>
    <property type="project" value="TreeGrafter"/>
</dbReference>
<keyword evidence="2" id="KW-0012">Acyltransferase</keyword>
<comment type="similarity">
    <text evidence="2">Belongs to the AB hydrolase superfamily. MetX family.</text>
</comment>
<keyword evidence="2" id="KW-0963">Cytoplasm</keyword>
<dbReference type="InterPro" id="IPR000073">
    <property type="entry name" value="AB_hydrolase_1"/>
</dbReference>
<dbReference type="GO" id="GO:0004414">
    <property type="term" value="F:homoserine O-acetyltransferase activity"/>
    <property type="evidence" value="ECO:0007669"/>
    <property type="project" value="UniProtKB-UniRule"/>
</dbReference>
<dbReference type="HAMAP" id="MF_00296">
    <property type="entry name" value="MetX_acyltransf"/>
    <property type="match status" value="1"/>
</dbReference>
<comment type="subcellular location">
    <subcellularLocation>
        <location evidence="2">Cytoplasm</location>
    </subcellularLocation>
</comment>
<keyword evidence="1 2" id="KW-0808">Transferase</keyword>
<dbReference type="NCBIfam" id="TIGR01392">
    <property type="entry name" value="homoserO_Ac_trn"/>
    <property type="match status" value="1"/>
</dbReference>
<feature type="region of interest" description="Disordered" evidence="3">
    <location>
        <begin position="53"/>
        <end position="83"/>
    </location>
</feature>
<dbReference type="NCBIfam" id="NF001209">
    <property type="entry name" value="PRK00175.1"/>
    <property type="match status" value="1"/>
</dbReference>
<evidence type="ECO:0000256" key="3">
    <source>
        <dbReference type="SAM" id="MobiDB-lite"/>
    </source>
</evidence>
<feature type="domain" description="AB hydrolase-1" evidence="4">
    <location>
        <begin position="87"/>
        <end position="386"/>
    </location>
</feature>
<dbReference type="UniPathway" id="UPA00051">
    <property type="reaction ID" value="UER00074"/>
</dbReference>
<dbReference type="EC" id="2.3.1.31" evidence="2"/>
<feature type="binding site" evidence="2">
    <location>
        <position position="252"/>
    </location>
    <ligand>
        <name>substrate</name>
    </ligand>
</feature>
<comment type="catalytic activity">
    <reaction evidence="2">
        <text>L-homoserine + acetyl-CoA = O-acetyl-L-homoserine + CoA</text>
        <dbReference type="Rhea" id="RHEA:13701"/>
        <dbReference type="ChEBI" id="CHEBI:57287"/>
        <dbReference type="ChEBI" id="CHEBI:57288"/>
        <dbReference type="ChEBI" id="CHEBI:57476"/>
        <dbReference type="ChEBI" id="CHEBI:57716"/>
        <dbReference type="EC" id="2.3.1.31"/>
    </reaction>
</comment>
<dbReference type="Pfam" id="PF00561">
    <property type="entry name" value="Abhydrolase_1"/>
    <property type="match status" value="1"/>
</dbReference>
<dbReference type="InterPro" id="IPR008220">
    <property type="entry name" value="HAT_MetX-like"/>
</dbReference>
<name>A0A2W5SWR8_9CORY</name>